<dbReference type="EMBL" id="CP060789">
    <property type="protein sequence ID" value="QNP55437.1"/>
    <property type="molecule type" value="Genomic_DNA"/>
</dbReference>
<dbReference type="AlphaFoldDB" id="A0A7H0H4H1"/>
<keyword evidence="7" id="KW-1185">Reference proteome</keyword>
<feature type="domain" description="HTH tetR-type" evidence="5">
    <location>
        <begin position="15"/>
        <end position="75"/>
    </location>
</feature>
<evidence type="ECO:0000256" key="2">
    <source>
        <dbReference type="ARBA" id="ARBA00023125"/>
    </source>
</evidence>
<dbReference type="PANTHER" id="PTHR30055">
    <property type="entry name" value="HTH-TYPE TRANSCRIPTIONAL REGULATOR RUTR"/>
    <property type="match status" value="1"/>
</dbReference>
<proteinExistence type="predicted"/>
<dbReference type="Gene3D" id="1.10.357.10">
    <property type="entry name" value="Tetracycline Repressor, domain 2"/>
    <property type="match status" value="1"/>
</dbReference>
<dbReference type="InterPro" id="IPR009057">
    <property type="entry name" value="Homeodomain-like_sf"/>
</dbReference>
<dbReference type="SUPFAM" id="SSF46689">
    <property type="entry name" value="Homeodomain-like"/>
    <property type="match status" value="1"/>
</dbReference>
<dbReference type="Proteomes" id="UP000516117">
    <property type="component" value="Chromosome"/>
</dbReference>
<feature type="DNA-binding region" description="H-T-H motif" evidence="4">
    <location>
        <begin position="38"/>
        <end position="57"/>
    </location>
</feature>
<dbReference type="PROSITE" id="PS50977">
    <property type="entry name" value="HTH_TETR_2"/>
    <property type="match status" value="1"/>
</dbReference>
<protein>
    <submittedName>
        <fullName evidence="6">TetR/AcrR family transcriptional regulator</fullName>
    </submittedName>
</protein>
<name>A0A7H0H4H1_9ACTN</name>
<reference evidence="6 7" key="1">
    <citation type="submission" date="2020-08" db="EMBL/GenBank/DDBJ databases">
        <title>Genome sequence of Tessaracoccus defluvii JCM 17540T.</title>
        <authorList>
            <person name="Hyun D.-W."/>
            <person name="Bae J.-W."/>
        </authorList>
    </citation>
    <scope>NUCLEOTIDE SEQUENCE [LARGE SCALE GENOMIC DNA]</scope>
    <source>
        <strain evidence="6 7">JCM 17540</strain>
    </source>
</reference>
<dbReference type="RefSeq" id="WP_187720567.1">
    <property type="nucleotide sequence ID" value="NZ_BAABBL010000009.1"/>
</dbReference>
<dbReference type="PRINTS" id="PR00455">
    <property type="entry name" value="HTHTETR"/>
</dbReference>
<accession>A0A7H0H4H1</accession>
<gene>
    <name evidence="6" type="ORF">H9L22_14710</name>
</gene>
<organism evidence="6 7">
    <name type="scientific">Tessaracoccus defluvii</name>
    <dbReference type="NCBI Taxonomy" id="1285901"/>
    <lineage>
        <taxon>Bacteria</taxon>
        <taxon>Bacillati</taxon>
        <taxon>Actinomycetota</taxon>
        <taxon>Actinomycetes</taxon>
        <taxon>Propionibacteriales</taxon>
        <taxon>Propionibacteriaceae</taxon>
        <taxon>Tessaracoccus</taxon>
    </lineage>
</organism>
<evidence type="ECO:0000256" key="4">
    <source>
        <dbReference type="PROSITE-ProRule" id="PRU00335"/>
    </source>
</evidence>
<dbReference type="SUPFAM" id="SSF48498">
    <property type="entry name" value="Tetracyclin repressor-like, C-terminal domain"/>
    <property type="match status" value="1"/>
</dbReference>
<evidence type="ECO:0000256" key="3">
    <source>
        <dbReference type="ARBA" id="ARBA00023163"/>
    </source>
</evidence>
<evidence type="ECO:0000313" key="6">
    <source>
        <dbReference type="EMBL" id="QNP55437.1"/>
    </source>
</evidence>
<keyword evidence="1" id="KW-0805">Transcription regulation</keyword>
<dbReference type="KEGG" id="tdf:H9L22_14710"/>
<keyword evidence="3" id="KW-0804">Transcription</keyword>
<dbReference type="PANTHER" id="PTHR30055:SF234">
    <property type="entry name" value="HTH-TYPE TRANSCRIPTIONAL REGULATOR BETI"/>
    <property type="match status" value="1"/>
</dbReference>
<dbReference type="InterPro" id="IPR036271">
    <property type="entry name" value="Tet_transcr_reg_TetR-rel_C_sf"/>
</dbReference>
<dbReference type="GO" id="GO:0000976">
    <property type="term" value="F:transcription cis-regulatory region binding"/>
    <property type="evidence" value="ECO:0007669"/>
    <property type="project" value="TreeGrafter"/>
</dbReference>
<dbReference type="InterPro" id="IPR050109">
    <property type="entry name" value="HTH-type_TetR-like_transc_reg"/>
</dbReference>
<evidence type="ECO:0000256" key="1">
    <source>
        <dbReference type="ARBA" id="ARBA00023015"/>
    </source>
</evidence>
<keyword evidence="2 4" id="KW-0238">DNA-binding</keyword>
<dbReference type="InterPro" id="IPR001647">
    <property type="entry name" value="HTH_TetR"/>
</dbReference>
<dbReference type="GO" id="GO:0003700">
    <property type="term" value="F:DNA-binding transcription factor activity"/>
    <property type="evidence" value="ECO:0007669"/>
    <property type="project" value="TreeGrafter"/>
</dbReference>
<sequence length="213" mass="23013">MPETSKDPNRLQKGRERRREIVAMAADLFAADGYRHASVRELAKRVGLSQAGVLHHFSAKEELLVEVLELRDASVAEHLSSAPASDVRSRSREVARHAEEHPGLTSLYIALSAEAITPDHPAHAHFVEHYRQAQVTTRPQRDATPGSDAGISDEMIATLGTAVMDGLLLQRRYRDDLDVVAAVDAFWGLVSAARAPSQPPAVTAGSDSGANPT</sequence>
<dbReference type="Pfam" id="PF00440">
    <property type="entry name" value="TetR_N"/>
    <property type="match status" value="1"/>
</dbReference>
<evidence type="ECO:0000313" key="7">
    <source>
        <dbReference type="Proteomes" id="UP000516117"/>
    </source>
</evidence>
<evidence type="ECO:0000259" key="5">
    <source>
        <dbReference type="PROSITE" id="PS50977"/>
    </source>
</evidence>